<name>A0ACD0NY68_9BASI</name>
<dbReference type="Proteomes" id="UP000245626">
    <property type="component" value="Unassembled WGS sequence"/>
</dbReference>
<reference evidence="1 2" key="1">
    <citation type="journal article" date="2018" name="Mol. Biol. Evol.">
        <title>Broad Genomic Sampling Reveals a Smut Pathogenic Ancestry of the Fungal Clade Ustilaginomycotina.</title>
        <authorList>
            <person name="Kijpornyongpan T."/>
            <person name="Mondo S.J."/>
            <person name="Barry K."/>
            <person name="Sandor L."/>
            <person name="Lee J."/>
            <person name="Lipzen A."/>
            <person name="Pangilinan J."/>
            <person name="LaButti K."/>
            <person name="Hainaut M."/>
            <person name="Henrissat B."/>
            <person name="Grigoriev I.V."/>
            <person name="Spatafora J.W."/>
            <person name="Aime M.C."/>
        </authorList>
    </citation>
    <scope>NUCLEOTIDE SEQUENCE [LARGE SCALE GENOMIC DNA]</scope>
    <source>
        <strain evidence="1 2">SA 807</strain>
    </source>
</reference>
<evidence type="ECO:0000313" key="2">
    <source>
        <dbReference type="Proteomes" id="UP000245626"/>
    </source>
</evidence>
<keyword evidence="2" id="KW-1185">Reference proteome</keyword>
<evidence type="ECO:0000313" key="1">
    <source>
        <dbReference type="EMBL" id="PWN50749.1"/>
    </source>
</evidence>
<organism evidence="1 2">
    <name type="scientific">Violaceomyces palustris</name>
    <dbReference type="NCBI Taxonomy" id="1673888"/>
    <lineage>
        <taxon>Eukaryota</taxon>
        <taxon>Fungi</taxon>
        <taxon>Dikarya</taxon>
        <taxon>Basidiomycota</taxon>
        <taxon>Ustilaginomycotina</taxon>
        <taxon>Ustilaginomycetes</taxon>
        <taxon>Violaceomycetales</taxon>
        <taxon>Violaceomycetaceae</taxon>
        <taxon>Violaceomyces</taxon>
    </lineage>
</organism>
<dbReference type="EMBL" id="KZ819901">
    <property type="protein sequence ID" value="PWN50749.1"/>
    <property type="molecule type" value="Genomic_DNA"/>
</dbReference>
<sequence>MMRPPPSRDKPSPSLRLVLTLLLSATLCLLCLSPTPALASQGDRSPEYRQCVDSCISDSCIDRIDVGIVEPANLPWTLRFMGWTCDDDCRYHCTHRITNQALQRVQDIELDLKSKLEQQQVSGEVEKLSPYRFRQKLKQSVEAELEKLRPVQKQMVQYHGKWVFVRFLGAQEPLSVLFSLLNLRVHAKAVFQLRRRLPDLFPLKLLYILHALVSCNAWVWSSVFHSRDKNWTERMDYFSAAAVILSGFFFTSCRLFRLSPASSRSFLLLSRACIVGLLLHIAYLSLGRFDYAYNMTINLCFGMAHNLLWLAYSFRPSIFPSNPLADRSATSRAALRATKPPSSLANGSGMSTPPVPVSAKTAGPPSSSPRSRRRLQLILALTTSAVLLEVLDFPPVMRILDAHSLWHLSTIPLAKMWYDWLIEDASECVSSGWWVGEGRSGGDMASNAASAIEKFKTWASEKLKGRAAAYIANSVELNALTNKLNALAGKAGLVHGSGASSANGGPGDGLSEREREKVKELGERGLV</sequence>
<proteinExistence type="predicted"/>
<accession>A0ACD0NY68</accession>
<gene>
    <name evidence="1" type="ORF">IE53DRAFT_79607</name>
</gene>
<protein>
    <submittedName>
        <fullName evidence="1">Per1-domain-containing protein</fullName>
    </submittedName>
</protein>